<dbReference type="PANTHER" id="PTHR21520:SF2">
    <property type="entry name" value="GLUTAMATE-RICH PROTEIN 2"/>
    <property type="match status" value="1"/>
</dbReference>
<dbReference type="Ensembl" id="ENSECRT00000015081.1">
    <property type="protein sequence ID" value="ENSECRP00000014821.1"/>
    <property type="gene ID" value="ENSECRG00000009878.1"/>
</dbReference>
<sequence length="390" mass="42130">MCDFYIWRTPLLRYGGHSGARRTDAGLWQGDTMVALNLKPEPAFSLSESVGHTRSHGLVKSPRHPSKISGQLEVLSPEDGIIVGQLGIKARRTSSDGPLLSLKGSVNGSLQVLDDGDGVLVEQLNTGSRARSSASRKNSEGRMTHTPTKQISLNAPKVTSDICLRDAEKPLNMKQSVQTRSKDKLPPHVPGDAASDLHGSQSETEQKTSICKIMKGQPMESEINDEKPEDSVGSIEPVILSPSVNTSSPVNGTNISTKSPGSDEGETDSTADSEDEEGDSEDEDRKAPIELLGEFLHAVMNENYTLANKLCQMILIYEADNPEAKQFIPLIEAKLLIEQEQDEHESTDESSSEDSDDDSSTESDSSVSGDSSEEDSDTSEDEADDDTQEA</sequence>
<feature type="region of interest" description="Disordered" evidence="1">
    <location>
        <begin position="169"/>
        <end position="208"/>
    </location>
</feature>
<dbReference type="Proteomes" id="UP000694620">
    <property type="component" value="Chromosome 8"/>
</dbReference>
<dbReference type="GeneID" id="114655380"/>
<feature type="compositionally biased region" description="Acidic residues" evidence="1">
    <location>
        <begin position="371"/>
        <end position="390"/>
    </location>
</feature>
<protein>
    <recommendedName>
        <fullName evidence="4">Glutamate-rich protein 2</fullName>
    </recommendedName>
</protein>
<gene>
    <name evidence="2" type="primary">erich2</name>
</gene>
<feature type="region of interest" description="Disordered" evidence="1">
    <location>
        <begin position="340"/>
        <end position="390"/>
    </location>
</feature>
<reference evidence="2" key="2">
    <citation type="submission" date="2025-08" db="UniProtKB">
        <authorList>
            <consortium name="Ensembl"/>
        </authorList>
    </citation>
    <scope>IDENTIFICATION</scope>
</reference>
<reference evidence="2" key="3">
    <citation type="submission" date="2025-09" db="UniProtKB">
        <authorList>
            <consortium name="Ensembl"/>
        </authorList>
    </citation>
    <scope>IDENTIFICATION</scope>
</reference>
<accession>A0A8C4SDE0</accession>
<reference evidence="2" key="1">
    <citation type="submission" date="2021-06" db="EMBL/GenBank/DDBJ databases">
        <authorList>
            <consortium name="Wellcome Sanger Institute Data Sharing"/>
        </authorList>
    </citation>
    <scope>NUCLEOTIDE SEQUENCE [LARGE SCALE GENOMIC DNA]</scope>
</reference>
<evidence type="ECO:0000256" key="1">
    <source>
        <dbReference type="SAM" id="MobiDB-lite"/>
    </source>
</evidence>
<dbReference type="PANTHER" id="PTHR21520">
    <property type="entry name" value="GLUTAMATE-RICH PROTEIN 2"/>
    <property type="match status" value="1"/>
</dbReference>
<evidence type="ECO:0008006" key="4">
    <source>
        <dbReference type="Google" id="ProtNLM"/>
    </source>
</evidence>
<dbReference type="InterPro" id="IPR026703">
    <property type="entry name" value="ERICH2"/>
</dbReference>
<dbReference type="CTD" id="285141"/>
<dbReference type="RefSeq" id="XP_051786641.1">
    <property type="nucleotide sequence ID" value="XM_051930681.1"/>
</dbReference>
<feature type="region of interest" description="Disordered" evidence="1">
    <location>
        <begin position="240"/>
        <end position="284"/>
    </location>
</feature>
<evidence type="ECO:0000313" key="2">
    <source>
        <dbReference type="Ensembl" id="ENSECRP00000014821.1"/>
    </source>
</evidence>
<dbReference type="OrthoDB" id="9950633at2759"/>
<feature type="compositionally biased region" description="Acidic residues" evidence="1">
    <location>
        <begin position="340"/>
        <end position="361"/>
    </location>
</feature>
<feature type="region of interest" description="Disordered" evidence="1">
    <location>
        <begin position="124"/>
        <end position="157"/>
    </location>
</feature>
<name>A0A8C4SDE0_ERPCA</name>
<feature type="compositionally biased region" description="Polar residues" evidence="1">
    <location>
        <begin position="198"/>
        <end position="208"/>
    </location>
</feature>
<keyword evidence="3" id="KW-1185">Reference proteome</keyword>
<dbReference type="GeneTree" id="ENSGT00390000017846"/>
<organism evidence="2 3">
    <name type="scientific">Erpetoichthys calabaricus</name>
    <name type="common">Rope fish</name>
    <name type="synonym">Calamoichthys calabaricus</name>
    <dbReference type="NCBI Taxonomy" id="27687"/>
    <lineage>
        <taxon>Eukaryota</taxon>
        <taxon>Metazoa</taxon>
        <taxon>Chordata</taxon>
        <taxon>Craniata</taxon>
        <taxon>Vertebrata</taxon>
        <taxon>Euteleostomi</taxon>
        <taxon>Actinopterygii</taxon>
        <taxon>Polypteriformes</taxon>
        <taxon>Polypteridae</taxon>
        <taxon>Erpetoichthys</taxon>
    </lineage>
</organism>
<feature type="compositionally biased region" description="Polar residues" evidence="1">
    <location>
        <begin position="242"/>
        <end position="260"/>
    </location>
</feature>
<dbReference type="AlphaFoldDB" id="A0A8C4SDE0"/>
<evidence type="ECO:0000313" key="3">
    <source>
        <dbReference type="Proteomes" id="UP000694620"/>
    </source>
</evidence>
<proteinExistence type="predicted"/>
<feature type="compositionally biased region" description="Acidic residues" evidence="1">
    <location>
        <begin position="263"/>
        <end position="282"/>
    </location>
</feature>